<proteinExistence type="predicted"/>
<gene>
    <name evidence="1" type="ORF">JOC94_004387</name>
</gene>
<dbReference type="Proteomes" id="UP000823485">
    <property type="component" value="Unassembled WGS sequence"/>
</dbReference>
<evidence type="ECO:0000313" key="2">
    <source>
        <dbReference type="Proteomes" id="UP000823485"/>
    </source>
</evidence>
<reference evidence="1 2" key="1">
    <citation type="submission" date="2021-01" db="EMBL/GenBank/DDBJ databases">
        <title>Genomic Encyclopedia of Type Strains, Phase IV (KMG-IV): sequencing the most valuable type-strain genomes for metagenomic binning, comparative biology and taxonomic classification.</title>
        <authorList>
            <person name="Goeker M."/>
        </authorList>
    </citation>
    <scope>NUCLEOTIDE SEQUENCE [LARGE SCALE GENOMIC DNA]</scope>
    <source>
        <strain evidence="1 2">DSM 105453</strain>
    </source>
</reference>
<keyword evidence="2" id="KW-1185">Reference proteome</keyword>
<organism evidence="1 2">
    <name type="scientific">Siminovitchia thermophila</name>
    <dbReference type="NCBI Taxonomy" id="1245522"/>
    <lineage>
        <taxon>Bacteria</taxon>
        <taxon>Bacillati</taxon>
        <taxon>Bacillota</taxon>
        <taxon>Bacilli</taxon>
        <taxon>Bacillales</taxon>
        <taxon>Bacillaceae</taxon>
        <taxon>Siminovitchia</taxon>
    </lineage>
</organism>
<comment type="caution">
    <text evidence="1">The sequence shown here is derived from an EMBL/GenBank/DDBJ whole genome shotgun (WGS) entry which is preliminary data.</text>
</comment>
<name>A0ABS2RCQ7_9BACI</name>
<sequence>MKQTKFKSLNIHYNNEMHIFMNNDTSKMIFVSKDLDEIHAF</sequence>
<protein>
    <submittedName>
        <fullName evidence="1">Uncharacterized protein</fullName>
    </submittedName>
</protein>
<evidence type="ECO:0000313" key="1">
    <source>
        <dbReference type="EMBL" id="MBM7717359.1"/>
    </source>
</evidence>
<dbReference type="EMBL" id="JAFBFH010000045">
    <property type="protein sequence ID" value="MBM7717359.1"/>
    <property type="molecule type" value="Genomic_DNA"/>
</dbReference>
<accession>A0ABS2RCQ7</accession>